<dbReference type="Pfam" id="PF00933">
    <property type="entry name" value="Glyco_hydro_3"/>
    <property type="match status" value="1"/>
</dbReference>
<reference evidence="8" key="1">
    <citation type="submission" date="2018-12" db="EMBL/GenBank/DDBJ databases">
        <title>Complete genome sequencing of Jeotgalibaca sp. H21T32.</title>
        <authorList>
            <person name="Bae J.-W."/>
            <person name="Lee S.-Y."/>
        </authorList>
    </citation>
    <scope>NUCLEOTIDE SEQUENCE [LARGE SCALE GENOMIC DNA]</scope>
    <source>
        <strain evidence="8">H21T32</strain>
    </source>
</reference>
<dbReference type="AlphaFoldDB" id="A0A3S9H9H0"/>
<dbReference type="RefSeq" id="WP_126109077.1">
    <property type="nucleotide sequence ID" value="NZ_CP034465.1"/>
</dbReference>
<evidence type="ECO:0000259" key="6">
    <source>
        <dbReference type="Pfam" id="PF00933"/>
    </source>
</evidence>
<gene>
    <name evidence="7" type="ORF">EJN90_04560</name>
</gene>
<evidence type="ECO:0000313" key="8">
    <source>
        <dbReference type="Proteomes" id="UP000273326"/>
    </source>
</evidence>
<feature type="domain" description="Glycoside hydrolase family 3 N-terminal" evidence="6">
    <location>
        <begin position="27"/>
        <end position="352"/>
    </location>
</feature>
<sequence length="575" mass="64281">MVDLTKKPYYLKEEDIQWVQNTIENMTLEEKIGQLFVGMIRGMNQEQIMQQISDFTEKYQLGGIRYMNLPPEALYQQNELLQSKSKLPLLIAANAEAGGNGAVGQGTPIATGAAVASADSEELAYQVGKIGSREAGAIGCNWNFSPIVDLTTNWRNTVVQTRAFNDNPDDVIRYSRSFLKGTEEEGLITCIKHFPGDGTEENDQHLMMGVNNLSKEEWMDTFGKVYQTLIDDGVMTIMAGHIALPSWQRELTDRPVADKDIKPATLSKEIISDLLKEQLNFNGLVVTDASHMVGLTASAPRSELVPGAIAAGCDMFLFLDNPEDDLSYMMDGYKNGVITDERLEDALSRILGLKAAKQLHKKQAEGTLMPPKEALSVVGCEEHKEIARKAAEEYITLVKDTQEMLPLSPEKHRRIQLVFVEGDGMIVAGKAMGTDSEKTKKALISGLEKEGFEVEELIATDIMTAQKLSAREMREKFDAVLVVLDVVSFVMFNSVRIKWPTPLQQPWYVKEIPTAFISLNLPNHLIDLTMSRTYINAHMDHEEAVEVLIQKLIGKSEFKGRSNENVWCNRWDTKL</sequence>
<organism evidence="7 8">
    <name type="scientific">Jeotgalibaca ciconiae</name>
    <dbReference type="NCBI Taxonomy" id="2496265"/>
    <lineage>
        <taxon>Bacteria</taxon>
        <taxon>Bacillati</taxon>
        <taxon>Bacillota</taxon>
        <taxon>Bacilli</taxon>
        <taxon>Lactobacillales</taxon>
        <taxon>Carnobacteriaceae</taxon>
        <taxon>Jeotgalibaca</taxon>
    </lineage>
</organism>
<evidence type="ECO:0000256" key="4">
    <source>
        <dbReference type="ARBA" id="ARBA00022801"/>
    </source>
</evidence>
<evidence type="ECO:0000256" key="2">
    <source>
        <dbReference type="ARBA" id="ARBA00005336"/>
    </source>
</evidence>
<comment type="similarity">
    <text evidence="2">Belongs to the glycosyl hydrolase 3 family.</text>
</comment>
<dbReference type="InterPro" id="IPR036881">
    <property type="entry name" value="Glyco_hydro_3_C_sf"/>
</dbReference>
<evidence type="ECO:0000313" key="7">
    <source>
        <dbReference type="EMBL" id="AZP03999.1"/>
    </source>
</evidence>
<keyword evidence="5" id="KW-0326">Glycosidase</keyword>
<dbReference type="EMBL" id="CP034465">
    <property type="protein sequence ID" value="AZP03999.1"/>
    <property type="molecule type" value="Genomic_DNA"/>
</dbReference>
<name>A0A3S9H9H0_9LACT</name>
<dbReference type="InterPro" id="IPR001764">
    <property type="entry name" value="Glyco_hydro_3_N"/>
</dbReference>
<dbReference type="GO" id="GO:0005975">
    <property type="term" value="P:carbohydrate metabolic process"/>
    <property type="evidence" value="ECO:0007669"/>
    <property type="project" value="InterPro"/>
</dbReference>
<protein>
    <recommendedName>
        <fullName evidence="3">beta-N-acetylhexosaminidase</fullName>
        <ecNumber evidence="3">3.2.1.52</ecNumber>
    </recommendedName>
</protein>
<dbReference type="OrthoDB" id="9805821at2"/>
<dbReference type="PANTHER" id="PTHR30480">
    <property type="entry name" value="BETA-HEXOSAMINIDASE-RELATED"/>
    <property type="match status" value="1"/>
</dbReference>
<dbReference type="InterPro" id="IPR017853">
    <property type="entry name" value="GH"/>
</dbReference>
<dbReference type="Proteomes" id="UP000273326">
    <property type="component" value="Chromosome"/>
</dbReference>
<keyword evidence="8" id="KW-1185">Reference proteome</keyword>
<dbReference type="InterPro" id="IPR050226">
    <property type="entry name" value="NagZ_Beta-hexosaminidase"/>
</dbReference>
<dbReference type="SUPFAM" id="SSF51445">
    <property type="entry name" value="(Trans)glycosidases"/>
    <property type="match status" value="1"/>
</dbReference>
<proteinExistence type="inferred from homology"/>
<dbReference type="Gene3D" id="3.40.50.1700">
    <property type="entry name" value="Glycoside hydrolase family 3 C-terminal domain"/>
    <property type="match status" value="1"/>
</dbReference>
<dbReference type="GO" id="GO:0009254">
    <property type="term" value="P:peptidoglycan turnover"/>
    <property type="evidence" value="ECO:0007669"/>
    <property type="project" value="TreeGrafter"/>
</dbReference>
<dbReference type="InterPro" id="IPR036962">
    <property type="entry name" value="Glyco_hydro_3_N_sf"/>
</dbReference>
<dbReference type="Gene3D" id="3.20.20.300">
    <property type="entry name" value="Glycoside hydrolase, family 3, N-terminal domain"/>
    <property type="match status" value="1"/>
</dbReference>
<dbReference type="KEGG" id="jeh:EJN90_04560"/>
<evidence type="ECO:0000256" key="5">
    <source>
        <dbReference type="ARBA" id="ARBA00023295"/>
    </source>
</evidence>
<comment type="catalytic activity">
    <reaction evidence="1">
        <text>Hydrolysis of terminal non-reducing N-acetyl-D-hexosamine residues in N-acetyl-beta-D-hexosaminides.</text>
        <dbReference type="EC" id="3.2.1.52"/>
    </reaction>
</comment>
<dbReference type="EC" id="3.2.1.52" evidence="3"/>
<dbReference type="GO" id="GO:0004563">
    <property type="term" value="F:beta-N-acetylhexosaminidase activity"/>
    <property type="evidence" value="ECO:0007669"/>
    <property type="project" value="UniProtKB-EC"/>
</dbReference>
<keyword evidence="4 7" id="KW-0378">Hydrolase</keyword>
<dbReference type="PANTHER" id="PTHR30480:SF13">
    <property type="entry name" value="BETA-HEXOSAMINIDASE"/>
    <property type="match status" value="1"/>
</dbReference>
<evidence type="ECO:0000256" key="3">
    <source>
        <dbReference type="ARBA" id="ARBA00012663"/>
    </source>
</evidence>
<evidence type="ECO:0000256" key="1">
    <source>
        <dbReference type="ARBA" id="ARBA00001231"/>
    </source>
</evidence>
<accession>A0A3S9H9H0</accession>